<organism evidence="2 3">
    <name type="scientific">Aristolochia fimbriata</name>
    <name type="common">White veined hardy Dutchman's pipe vine</name>
    <dbReference type="NCBI Taxonomy" id="158543"/>
    <lineage>
        <taxon>Eukaryota</taxon>
        <taxon>Viridiplantae</taxon>
        <taxon>Streptophyta</taxon>
        <taxon>Embryophyta</taxon>
        <taxon>Tracheophyta</taxon>
        <taxon>Spermatophyta</taxon>
        <taxon>Magnoliopsida</taxon>
        <taxon>Magnoliidae</taxon>
        <taxon>Piperales</taxon>
        <taxon>Aristolochiaceae</taxon>
        <taxon>Aristolochia</taxon>
    </lineage>
</organism>
<protein>
    <submittedName>
        <fullName evidence="2">Uncharacterized protein</fullName>
    </submittedName>
</protein>
<proteinExistence type="predicted"/>
<gene>
    <name evidence="2" type="ORF">H6P81_012807</name>
</gene>
<evidence type="ECO:0000256" key="1">
    <source>
        <dbReference type="SAM" id="MobiDB-lite"/>
    </source>
</evidence>
<dbReference type="Proteomes" id="UP000825729">
    <property type="component" value="Unassembled WGS sequence"/>
</dbReference>
<evidence type="ECO:0000313" key="3">
    <source>
        <dbReference type="Proteomes" id="UP000825729"/>
    </source>
</evidence>
<keyword evidence="3" id="KW-1185">Reference proteome</keyword>
<dbReference type="AlphaFoldDB" id="A0AAV7EEF2"/>
<comment type="caution">
    <text evidence="2">The sequence shown here is derived from an EMBL/GenBank/DDBJ whole genome shotgun (WGS) entry which is preliminary data.</text>
</comment>
<evidence type="ECO:0000313" key="2">
    <source>
        <dbReference type="EMBL" id="KAG9446679.1"/>
    </source>
</evidence>
<feature type="region of interest" description="Disordered" evidence="1">
    <location>
        <begin position="51"/>
        <end position="75"/>
    </location>
</feature>
<name>A0AAV7EEF2_ARIFI</name>
<dbReference type="EMBL" id="JAINDJ010000005">
    <property type="protein sequence ID" value="KAG9446679.1"/>
    <property type="molecule type" value="Genomic_DNA"/>
</dbReference>
<feature type="region of interest" description="Disordered" evidence="1">
    <location>
        <begin position="108"/>
        <end position="146"/>
    </location>
</feature>
<sequence length="159" mass="18231">MAFVDKLQTEHKDQSTSKQGPWRKMLSSKDINFVGYMYKNFEVVNDHEVPGIEHEYSGPGPEGRREGGRSRGGWDSRLRETKMLSSKDINFIGYMYKNFEVVNDHEVPGIGRPKRNSPPLRSLVNHAEHEYSGPGPEGRRVGWRSRGGWDSRLRETKVA</sequence>
<accession>A0AAV7EEF2</accession>
<feature type="region of interest" description="Disordered" evidence="1">
    <location>
        <begin position="1"/>
        <end position="21"/>
    </location>
</feature>
<reference evidence="2 3" key="1">
    <citation type="submission" date="2021-07" db="EMBL/GenBank/DDBJ databases">
        <title>The Aristolochia fimbriata genome: insights into angiosperm evolution, floral development and chemical biosynthesis.</title>
        <authorList>
            <person name="Jiao Y."/>
        </authorList>
    </citation>
    <scope>NUCLEOTIDE SEQUENCE [LARGE SCALE GENOMIC DNA]</scope>
    <source>
        <strain evidence="2">IBCAS-2021</strain>
        <tissue evidence="2">Leaf</tissue>
    </source>
</reference>